<dbReference type="CDD" id="cd08249">
    <property type="entry name" value="enoyl_reductase_like"/>
    <property type="match status" value="1"/>
</dbReference>
<dbReference type="InterPro" id="IPR047122">
    <property type="entry name" value="Trans-enoyl_RdTase-like"/>
</dbReference>
<dbReference type="RefSeq" id="XP_045955438.1">
    <property type="nucleotide sequence ID" value="XM_046098438.1"/>
</dbReference>
<dbReference type="PANTHER" id="PTHR45348:SF2">
    <property type="entry name" value="ZINC-TYPE ALCOHOL DEHYDROGENASE-LIKE PROTEIN C2E1P3.01"/>
    <property type="match status" value="1"/>
</dbReference>
<dbReference type="InterPro" id="IPR013149">
    <property type="entry name" value="ADH-like_C"/>
</dbReference>
<dbReference type="InterPro" id="IPR036291">
    <property type="entry name" value="NAD(P)-bd_dom_sf"/>
</dbReference>
<sequence>MASNKAAWLDAQGASLQVRDAPMPKPGPSEIVIQNRAVAINPLDWHMQDIGIFVQQWPTILGCDVAGEVFEVGSDVTRFTKGDRVIAHTIGAVTAKPQDAAFALYSVAPAAKAAILPAPISYADGSVLPLALETAICGLALQTPGEALPGVPTPTMGLPYPRLSPIPCGKTIIVHGGSSSVGTMTIQLAVASGVTVIALAGSQNLELCRSLGATEAFDYKDPLVLQKVVDVIADKKTFAGIVDAVSTPSTYEQDLQLLSQIGNGGYLVCSHPPPTEGLPENVKAGMIFSINDISQQMWEEFVTPALQSGQLKCAPRTLVVGKGLEYIQEALQSNKAGVSATKIVVEL</sequence>
<evidence type="ECO:0000259" key="3">
    <source>
        <dbReference type="SMART" id="SM00829"/>
    </source>
</evidence>
<accession>A0A9P8UFB8</accession>
<dbReference type="Gene3D" id="3.40.50.720">
    <property type="entry name" value="NAD(P)-binding Rossmann-like Domain"/>
    <property type="match status" value="1"/>
</dbReference>
<feature type="domain" description="Enoyl reductase (ER)" evidence="3">
    <location>
        <begin position="13"/>
        <end position="345"/>
    </location>
</feature>
<dbReference type="Pfam" id="PF08240">
    <property type="entry name" value="ADH_N"/>
    <property type="match status" value="1"/>
</dbReference>
<evidence type="ECO:0000256" key="2">
    <source>
        <dbReference type="ARBA" id="ARBA00023002"/>
    </source>
</evidence>
<gene>
    <name evidence="4" type="ORF">BKA67DRAFT_523083</name>
</gene>
<dbReference type="SUPFAM" id="SSF51735">
    <property type="entry name" value="NAD(P)-binding Rossmann-fold domains"/>
    <property type="match status" value="1"/>
</dbReference>
<dbReference type="GeneID" id="70127330"/>
<comment type="caution">
    <text evidence="4">The sequence shown here is derived from an EMBL/GenBank/DDBJ whole genome shotgun (WGS) entry which is preliminary data.</text>
</comment>
<dbReference type="InterPro" id="IPR011032">
    <property type="entry name" value="GroES-like_sf"/>
</dbReference>
<keyword evidence="5" id="KW-1185">Reference proteome</keyword>
<reference evidence="4" key="1">
    <citation type="journal article" date="2021" name="Nat. Commun.">
        <title>Genetic determinants of endophytism in the Arabidopsis root mycobiome.</title>
        <authorList>
            <person name="Mesny F."/>
            <person name="Miyauchi S."/>
            <person name="Thiergart T."/>
            <person name="Pickel B."/>
            <person name="Atanasova L."/>
            <person name="Karlsson M."/>
            <person name="Huettel B."/>
            <person name="Barry K.W."/>
            <person name="Haridas S."/>
            <person name="Chen C."/>
            <person name="Bauer D."/>
            <person name="Andreopoulos W."/>
            <person name="Pangilinan J."/>
            <person name="LaButti K."/>
            <person name="Riley R."/>
            <person name="Lipzen A."/>
            <person name="Clum A."/>
            <person name="Drula E."/>
            <person name="Henrissat B."/>
            <person name="Kohler A."/>
            <person name="Grigoriev I.V."/>
            <person name="Martin F.M."/>
            <person name="Hacquard S."/>
        </authorList>
    </citation>
    <scope>NUCLEOTIDE SEQUENCE</scope>
    <source>
        <strain evidence="4">MPI-SDFR-AT-0073</strain>
    </source>
</reference>
<comment type="similarity">
    <text evidence="1">Belongs to the zinc-containing alcohol dehydrogenase family.</text>
</comment>
<dbReference type="Pfam" id="PF00107">
    <property type="entry name" value="ADH_zinc_N"/>
    <property type="match status" value="1"/>
</dbReference>
<organism evidence="4 5">
    <name type="scientific">Truncatella angustata</name>
    <dbReference type="NCBI Taxonomy" id="152316"/>
    <lineage>
        <taxon>Eukaryota</taxon>
        <taxon>Fungi</taxon>
        <taxon>Dikarya</taxon>
        <taxon>Ascomycota</taxon>
        <taxon>Pezizomycotina</taxon>
        <taxon>Sordariomycetes</taxon>
        <taxon>Xylariomycetidae</taxon>
        <taxon>Amphisphaeriales</taxon>
        <taxon>Sporocadaceae</taxon>
        <taxon>Truncatella</taxon>
    </lineage>
</organism>
<evidence type="ECO:0000313" key="5">
    <source>
        <dbReference type="Proteomes" id="UP000758603"/>
    </source>
</evidence>
<proteinExistence type="inferred from homology"/>
<dbReference type="GO" id="GO:0016651">
    <property type="term" value="F:oxidoreductase activity, acting on NAD(P)H"/>
    <property type="evidence" value="ECO:0007669"/>
    <property type="project" value="InterPro"/>
</dbReference>
<dbReference type="EMBL" id="JAGPXC010000007">
    <property type="protein sequence ID" value="KAH6648931.1"/>
    <property type="molecule type" value="Genomic_DNA"/>
</dbReference>
<name>A0A9P8UFB8_9PEZI</name>
<keyword evidence="2" id="KW-0560">Oxidoreductase</keyword>
<dbReference type="OrthoDB" id="48317at2759"/>
<dbReference type="PANTHER" id="PTHR45348">
    <property type="entry name" value="HYPOTHETICAL OXIDOREDUCTASE (EUROFUNG)"/>
    <property type="match status" value="1"/>
</dbReference>
<evidence type="ECO:0000256" key="1">
    <source>
        <dbReference type="ARBA" id="ARBA00008072"/>
    </source>
</evidence>
<dbReference type="InterPro" id="IPR013154">
    <property type="entry name" value="ADH-like_N"/>
</dbReference>
<protein>
    <submittedName>
        <fullName evidence="4">Alcohol dehydrogenase</fullName>
    </submittedName>
</protein>
<dbReference type="Proteomes" id="UP000758603">
    <property type="component" value="Unassembled WGS sequence"/>
</dbReference>
<dbReference type="InterPro" id="IPR020843">
    <property type="entry name" value="ER"/>
</dbReference>
<dbReference type="AlphaFoldDB" id="A0A9P8UFB8"/>
<dbReference type="SUPFAM" id="SSF50129">
    <property type="entry name" value="GroES-like"/>
    <property type="match status" value="1"/>
</dbReference>
<evidence type="ECO:0000313" key="4">
    <source>
        <dbReference type="EMBL" id="KAH6648931.1"/>
    </source>
</evidence>
<dbReference type="Gene3D" id="3.90.180.10">
    <property type="entry name" value="Medium-chain alcohol dehydrogenases, catalytic domain"/>
    <property type="match status" value="1"/>
</dbReference>
<dbReference type="SMART" id="SM00829">
    <property type="entry name" value="PKS_ER"/>
    <property type="match status" value="1"/>
</dbReference>